<accession>A0A0H3ASI1</accession>
<sequence length="31" mass="3345">MSETVTLFEAAVFPVMTRTPLEQVPAAHSLA</sequence>
<name>A0A0H3ASI1_BRUO2</name>
<evidence type="ECO:0000313" key="1">
    <source>
        <dbReference type="EMBL" id="ABQ61653.1"/>
    </source>
</evidence>
<dbReference type="AlphaFoldDB" id="A0A0H3ASI1"/>
<protein>
    <submittedName>
        <fullName evidence="1">Uncharacterized protein</fullName>
    </submittedName>
</protein>
<gene>
    <name evidence="1" type="ordered locus">BOV_1697</name>
</gene>
<dbReference type="KEGG" id="bov:BOV_1697"/>
<proteinExistence type="predicted"/>
<organism evidence="1 2">
    <name type="scientific">Brucella ovis (strain ATCC 25840 / 63/290 / NCTC 10512)</name>
    <dbReference type="NCBI Taxonomy" id="444178"/>
    <lineage>
        <taxon>Bacteria</taxon>
        <taxon>Pseudomonadati</taxon>
        <taxon>Pseudomonadota</taxon>
        <taxon>Alphaproteobacteria</taxon>
        <taxon>Hyphomicrobiales</taxon>
        <taxon>Brucellaceae</taxon>
        <taxon>Brucella/Ochrobactrum group</taxon>
        <taxon>Brucella</taxon>
    </lineage>
</organism>
<evidence type="ECO:0000313" key="2">
    <source>
        <dbReference type="Proteomes" id="UP000006383"/>
    </source>
</evidence>
<dbReference type="Proteomes" id="UP000006383">
    <property type="component" value="Chromosome I"/>
</dbReference>
<dbReference type="EMBL" id="CP000708">
    <property type="protein sequence ID" value="ABQ61653.1"/>
    <property type="molecule type" value="Genomic_DNA"/>
</dbReference>
<reference evidence="2" key="1">
    <citation type="journal article" date="2009" name="PLoS ONE">
        <title>Genome degradation in Brucella ovis corresponds with narrowing of its host range and tissue tropism.</title>
        <authorList>
            <person name="Tsolis R.M."/>
            <person name="Seshadri R."/>
            <person name="Santos R.L."/>
            <person name="Sangari F.J."/>
            <person name="Lobo J.M."/>
            <person name="de Jong M.F."/>
            <person name="Ren Q."/>
            <person name="Myers G."/>
            <person name="Brinkac L.M."/>
            <person name="Nelson W.C."/>
            <person name="Deboy R.T."/>
            <person name="Angiuoli S."/>
            <person name="Khouri H."/>
            <person name="Dimitrov G."/>
            <person name="Robinson J.R."/>
            <person name="Mulligan S."/>
            <person name="Walker R.L."/>
            <person name="Elzer P.E."/>
            <person name="Hassan K.A."/>
            <person name="Paulsen I.T."/>
        </authorList>
    </citation>
    <scope>NUCLEOTIDE SEQUENCE [LARGE SCALE GENOMIC DNA]</scope>
    <source>
        <strain evidence="2">ATCC 25840 / 63/290 / NCTC 10512</strain>
    </source>
</reference>
<keyword evidence="2" id="KW-1185">Reference proteome</keyword>
<dbReference type="HOGENOM" id="CLU_3395460_0_0_5"/>